<proteinExistence type="predicted"/>
<organism evidence="4 5">
    <name type="scientific">Prochlorococcus marinus (strain MIT 9515)</name>
    <dbReference type="NCBI Taxonomy" id="167542"/>
    <lineage>
        <taxon>Bacteria</taxon>
        <taxon>Bacillati</taxon>
        <taxon>Cyanobacteriota</taxon>
        <taxon>Cyanophyceae</taxon>
        <taxon>Synechococcales</taxon>
        <taxon>Prochlorococcaceae</taxon>
        <taxon>Prochlorococcus</taxon>
    </lineage>
</organism>
<keyword evidence="2" id="KW-0732">Signal</keyword>
<dbReference type="SUPFAM" id="SSF53187">
    <property type="entry name" value="Zn-dependent exopeptidases"/>
    <property type="match status" value="1"/>
</dbReference>
<dbReference type="PANTHER" id="PTHR30404">
    <property type="entry name" value="N-ACETYLMURAMOYL-L-ALANINE AMIDASE"/>
    <property type="match status" value="1"/>
</dbReference>
<dbReference type="STRING" id="167542.P9515_06811"/>
<dbReference type="CDD" id="cd02696">
    <property type="entry name" value="MurNAc-LAA"/>
    <property type="match status" value="1"/>
</dbReference>
<dbReference type="Pfam" id="PF11741">
    <property type="entry name" value="AMIN"/>
    <property type="match status" value="1"/>
</dbReference>
<dbReference type="InterPro" id="IPR021731">
    <property type="entry name" value="AMIN_dom"/>
</dbReference>
<evidence type="ECO:0000259" key="3">
    <source>
        <dbReference type="SMART" id="SM00646"/>
    </source>
</evidence>
<sequence>MMSKFFFNKLFRCLSIFLLFNSSISPARSSSALAAWSLNSNGVLELRTKSNSKLKAYFQKGGKNFGDRFWIDFPGELQTPRTIEGNGPIKEIRLGKPIKGKTRLVVEFSADNNNLKPLSWRLVGIDQNTWKIKLFSLPKNSFQTIGEGLVSKSRINLKANKKLIKPRKTNYEFLQLPDIERNKFYVVLDPGHGGPDPGAIGIGGVKEADVVLDVSKRVRNLLSKKGVNVRMTRNKEVDLDLPPRVSIANRTNADVFVSIHANASRGKRRDINGLETFYYTGWRGRLLAKKIQKQILKVSPGSPDRGVRQGRFFVIKNTRMPAVLVEIGFLTGRLDARRLEKSIHRERIAYAITKGILEYLSKAG</sequence>
<dbReference type="KEGG" id="pmc:P9515_06811"/>
<evidence type="ECO:0000256" key="2">
    <source>
        <dbReference type="SAM" id="SignalP"/>
    </source>
</evidence>
<dbReference type="HOGENOM" id="CLU_014322_2_0_3"/>
<keyword evidence="1 4" id="KW-0378">Hydrolase</keyword>
<dbReference type="SMART" id="SM00646">
    <property type="entry name" value="Ami_3"/>
    <property type="match status" value="1"/>
</dbReference>
<dbReference type="GO" id="GO:0008745">
    <property type="term" value="F:N-acetylmuramoyl-L-alanine amidase activity"/>
    <property type="evidence" value="ECO:0007669"/>
    <property type="project" value="UniProtKB-EC"/>
</dbReference>
<reference evidence="4 5" key="1">
    <citation type="journal article" date="2007" name="PLoS Genet.">
        <title>Patterns and implications of gene gain and loss in the evolution of Prochlorococcus.</title>
        <authorList>
            <person name="Kettler G.C."/>
            <person name="Martiny A.C."/>
            <person name="Huang K."/>
            <person name="Zucker J."/>
            <person name="Coleman M.L."/>
            <person name="Rodrigue S."/>
            <person name="Chen F."/>
            <person name="Lapidus A."/>
            <person name="Ferriera S."/>
            <person name="Johnson J."/>
            <person name="Steglich C."/>
            <person name="Church G.M."/>
            <person name="Richardson P."/>
            <person name="Chisholm S.W."/>
        </authorList>
    </citation>
    <scope>NUCLEOTIDE SEQUENCE [LARGE SCALE GENOMIC DNA]</scope>
    <source>
        <strain evidence="4 5">MIT 9515</strain>
    </source>
</reference>
<dbReference type="EC" id="3.5.1.28" evidence="4"/>
<dbReference type="Pfam" id="PF01520">
    <property type="entry name" value="Amidase_3"/>
    <property type="match status" value="1"/>
</dbReference>
<evidence type="ECO:0000256" key="1">
    <source>
        <dbReference type="ARBA" id="ARBA00022801"/>
    </source>
</evidence>
<dbReference type="Gene3D" id="3.40.630.40">
    <property type="entry name" value="Zn-dependent exopeptidases"/>
    <property type="match status" value="1"/>
</dbReference>
<accession>A2BVS9</accession>
<feature type="domain" description="MurNAc-LAA" evidence="3">
    <location>
        <begin position="245"/>
        <end position="357"/>
    </location>
</feature>
<evidence type="ECO:0000313" key="4">
    <source>
        <dbReference type="EMBL" id="ABM71890.1"/>
    </source>
</evidence>
<protein>
    <submittedName>
        <fullName evidence="4">Cell wall hydrolase/autolysin</fullName>
        <ecNumber evidence="4">3.5.1.28</ecNumber>
    </submittedName>
</protein>
<gene>
    <name evidence="4" type="primary">amiC</name>
    <name evidence="4" type="ordered locus">P9515_06811</name>
</gene>
<evidence type="ECO:0000313" key="5">
    <source>
        <dbReference type="Proteomes" id="UP000001589"/>
    </source>
</evidence>
<dbReference type="EMBL" id="CP000552">
    <property type="protein sequence ID" value="ABM71890.1"/>
    <property type="molecule type" value="Genomic_DNA"/>
</dbReference>
<name>A2BVS9_PROM5</name>
<feature type="signal peptide" evidence="2">
    <location>
        <begin position="1"/>
        <end position="27"/>
    </location>
</feature>
<feature type="chain" id="PRO_5002642825" evidence="2">
    <location>
        <begin position="28"/>
        <end position="364"/>
    </location>
</feature>
<dbReference type="GO" id="GO:0009253">
    <property type="term" value="P:peptidoglycan catabolic process"/>
    <property type="evidence" value="ECO:0007669"/>
    <property type="project" value="InterPro"/>
</dbReference>
<dbReference type="InterPro" id="IPR002508">
    <property type="entry name" value="MurNAc-LAA_cat"/>
</dbReference>
<dbReference type="eggNOG" id="COG0860">
    <property type="taxonomic scope" value="Bacteria"/>
</dbReference>
<dbReference type="AlphaFoldDB" id="A2BVS9"/>
<dbReference type="Proteomes" id="UP000001589">
    <property type="component" value="Chromosome"/>
</dbReference>
<dbReference type="InterPro" id="IPR050695">
    <property type="entry name" value="N-acetylmuramoyl_amidase_3"/>
</dbReference>
<dbReference type="GO" id="GO:0030288">
    <property type="term" value="C:outer membrane-bounded periplasmic space"/>
    <property type="evidence" value="ECO:0007669"/>
    <property type="project" value="TreeGrafter"/>
</dbReference>
<dbReference type="PANTHER" id="PTHR30404:SF0">
    <property type="entry name" value="N-ACETYLMURAMOYL-L-ALANINE AMIDASE AMIC"/>
    <property type="match status" value="1"/>
</dbReference>